<evidence type="ECO:0000313" key="4">
    <source>
        <dbReference type="Proteomes" id="UP000799778"/>
    </source>
</evidence>
<dbReference type="RefSeq" id="XP_033387845.1">
    <property type="nucleotide sequence ID" value="XM_033520898.1"/>
</dbReference>
<keyword evidence="4" id="KW-1185">Reference proteome</keyword>
<organism evidence="3 4">
    <name type="scientific">Aaosphaeria arxii CBS 175.79</name>
    <dbReference type="NCBI Taxonomy" id="1450172"/>
    <lineage>
        <taxon>Eukaryota</taxon>
        <taxon>Fungi</taxon>
        <taxon>Dikarya</taxon>
        <taxon>Ascomycota</taxon>
        <taxon>Pezizomycotina</taxon>
        <taxon>Dothideomycetes</taxon>
        <taxon>Pleosporomycetidae</taxon>
        <taxon>Pleosporales</taxon>
        <taxon>Pleosporales incertae sedis</taxon>
        <taxon>Aaosphaeria</taxon>
    </lineage>
</organism>
<feature type="domain" description="DUF7730" evidence="2">
    <location>
        <begin position="73"/>
        <end position="216"/>
    </location>
</feature>
<dbReference type="InterPro" id="IPR056632">
    <property type="entry name" value="DUF7730"/>
</dbReference>
<dbReference type="Pfam" id="PF24864">
    <property type="entry name" value="DUF7730"/>
    <property type="match status" value="1"/>
</dbReference>
<dbReference type="EMBL" id="ML978067">
    <property type="protein sequence ID" value="KAF2019506.1"/>
    <property type="molecule type" value="Genomic_DNA"/>
</dbReference>
<gene>
    <name evidence="3" type="ORF">BU24DRAFT_121352</name>
</gene>
<proteinExistence type="predicted"/>
<dbReference type="Proteomes" id="UP000799778">
    <property type="component" value="Unassembled WGS sequence"/>
</dbReference>
<dbReference type="OrthoDB" id="4757095at2759"/>
<dbReference type="GeneID" id="54278295"/>
<dbReference type="PANTHER" id="PTHR38790">
    <property type="entry name" value="2EXR DOMAIN-CONTAINING PROTEIN-RELATED"/>
    <property type="match status" value="1"/>
</dbReference>
<evidence type="ECO:0000259" key="2">
    <source>
        <dbReference type="Pfam" id="PF24864"/>
    </source>
</evidence>
<accession>A0A6A5Y2P5</accession>
<evidence type="ECO:0000256" key="1">
    <source>
        <dbReference type="SAM" id="MobiDB-lite"/>
    </source>
</evidence>
<sequence length="386" mass="43917">MDSIYSLFRLPPHGEAFLSILTPRGRYNRDIYRRKKAYYHHQRQPKSLPEQRPRALSIDIEVQSQPNANLVSHSRLLRLPTEIRLLIWEYAVGGDIIALYMDDGKLSHTLVDASNSVQPADVDRGITAETIRDAVASKKSSQTPTSDFTASPPQKKSNALALLQCCRSIYSEAIAMLYSHNTFLFIQNATFIALRDTILPERLKALRFVHLHWQRQLFCNSISSRSYPSVSWNSDPSDLLFEKSIWDIGQLPNLVHVSIFVQGGSRSNDKAWWQVELKDSCKYIIKNCSESLKGLVLRPPWAFGRIEEYFVREVNASQFHVARPVADGDRGREEFPDAGIDIDVGWRQGVFSYLLSRSEKTDSSNSTVDLGTVGYTVWTPIPSRLR</sequence>
<feature type="compositionally biased region" description="Polar residues" evidence="1">
    <location>
        <begin position="138"/>
        <end position="154"/>
    </location>
</feature>
<reference evidence="3" key="1">
    <citation type="journal article" date="2020" name="Stud. Mycol.">
        <title>101 Dothideomycetes genomes: a test case for predicting lifestyles and emergence of pathogens.</title>
        <authorList>
            <person name="Haridas S."/>
            <person name="Albert R."/>
            <person name="Binder M."/>
            <person name="Bloem J."/>
            <person name="Labutti K."/>
            <person name="Salamov A."/>
            <person name="Andreopoulos B."/>
            <person name="Baker S."/>
            <person name="Barry K."/>
            <person name="Bills G."/>
            <person name="Bluhm B."/>
            <person name="Cannon C."/>
            <person name="Castanera R."/>
            <person name="Culley D."/>
            <person name="Daum C."/>
            <person name="Ezra D."/>
            <person name="Gonzalez J."/>
            <person name="Henrissat B."/>
            <person name="Kuo A."/>
            <person name="Liang C."/>
            <person name="Lipzen A."/>
            <person name="Lutzoni F."/>
            <person name="Magnuson J."/>
            <person name="Mondo S."/>
            <person name="Nolan M."/>
            <person name="Ohm R."/>
            <person name="Pangilinan J."/>
            <person name="Park H.-J."/>
            <person name="Ramirez L."/>
            <person name="Alfaro M."/>
            <person name="Sun H."/>
            <person name="Tritt A."/>
            <person name="Yoshinaga Y."/>
            <person name="Zwiers L.-H."/>
            <person name="Turgeon B."/>
            <person name="Goodwin S."/>
            <person name="Spatafora J."/>
            <person name="Crous P."/>
            <person name="Grigoriev I."/>
        </authorList>
    </citation>
    <scope>NUCLEOTIDE SEQUENCE</scope>
    <source>
        <strain evidence="3">CBS 175.79</strain>
    </source>
</reference>
<protein>
    <recommendedName>
        <fullName evidence="2">DUF7730 domain-containing protein</fullName>
    </recommendedName>
</protein>
<evidence type="ECO:0000313" key="3">
    <source>
        <dbReference type="EMBL" id="KAF2019506.1"/>
    </source>
</evidence>
<name>A0A6A5Y2P5_9PLEO</name>
<dbReference type="AlphaFoldDB" id="A0A6A5Y2P5"/>
<feature type="region of interest" description="Disordered" evidence="1">
    <location>
        <begin position="135"/>
        <end position="154"/>
    </location>
</feature>